<gene>
    <name evidence="1" type="ORF">SAMN05421507_106120</name>
</gene>
<dbReference type="RefSeq" id="WP_176959832.1">
    <property type="nucleotide sequence ID" value="NZ_FNIX01000006.1"/>
</dbReference>
<proteinExistence type="predicted"/>
<dbReference type="EMBL" id="FNIX01000006">
    <property type="protein sequence ID" value="SDP23482.1"/>
    <property type="molecule type" value="Genomic_DNA"/>
</dbReference>
<name>A0A1H0R1R8_9PSEU</name>
<evidence type="ECO:0000313" key="1">
    <source>
        <dbReference type="EMBL" id="SDP23482.1"/>
    </source>
</evidence>
<dbReference type="InterPro" id="IPR026337">
    <property type="entry name" value="AKG_HExxH"/>
</dbReference>
<organism evidence="1 2">
    <name type="scientific">Lentzea jiangxiensis</name>
    <dbReference type="NCBI Taxonomy" id="641025"/>
    <lineage>
        <taxon>Bacteria</taxon>
        <taxon>Bacillati</taxon>
        <taxon>Actinomycetota</taxon>
        <taxon>Actinomycetes</taxon>
        <taxon>Pseudonocardiales</taxon>
        <taxon>Pseudonocardiaceae</taxon>
        <taxon>Lentzea</taxon>
    </lineage>
</organism>
<dbReference type="Proteomes" id="UP000199691">
    <property type="component" value="Unassembled WGS sequence"/>
</dbReference>
<sequence length="417" mass="45063">MVGSPVASTHALHAAIAPAAALIDERRALYRLAIDLFAPGAELSDNLVDHPIVRYEIGRVLAGQGHLDLERLAGAAAVRVRDVGVAVVSDPAAASLIEAPLRIVAPPGVCPEPLTESDGARFGDALEIVAEGVRLFREIAPQMADDLLAHVSMLALLKRETSGGVVSASSRYVPGIVLIDEPSTPLEVAEALVHEGAHEKFFDLAIVKEFVDARAEDVDFFENSWSHARWPLEQTFAAWHAYTCLAQFSTSAGTEPPGPHSLLPVARARATEIGDWLLEHEEVLLSDSRRLLHGLHGSPAGAVMRRSEVDCATLCDETLDDGHFRLHPDVRIRRASTGRAVVGRATQPPGIFWLDSDASWVVGQLNDETPTSVELLLSQACEEWQTISDLALRRLRTTIGSLASWSLIEPAQTSEKE</sequence>
<keyword evidence="2" id="KW-1185">Reference proteome</keyword>
<dbReference type="AlphaFoldDB" id="A0A1H0R1R8"/>
<accession>A0A1H0R1R8</accession>
<dbReference type="NCBIfam" id="TIGR04267">
    <property type="entry name" value="mod_HExxH"/>
    <property type="match status" value="1"/>
</dbReference>
<protein>
    <submittedName>
        <fullName evidence="1">HEXXH motif-containing protein</fullName>
    </submittedName>
</protein>
<reference evidence="2" key="1">
    <citation type="submission" date="2016-10" db="EMBL/GenBank/DDBJ databases">
        <authorList>
            <person name="Varghese N."/>
            <person name="Submissions S."/>
        </authorList>
    </citation>
    <scope>NUCLEOTIDE SEQUENCE [LARGE SCALE GENOMIC DNA]</scope>
    <source>
        <strain evidence="2">CGMCC 4.6609</strain>
    </source>
</reference>
<dbReference type="STRING" id="641025.SAMN05421507_106120"/>
<evidence type="ECO:0000313" key="2">
    <source>
        <dbReference type="Proteomes" id="UP000199691"/>
    </source>
</evidence>